<name>A0AAD4FU25_9GAMM</name>
<dbReference type="AlphaFoldDB" id="A0AAD4FU25"/>
<dbReference type="InterPro" id="IPR011004">
    <property type="entry name" value="Trimer_LpxA-like_sf"/>
</dbReference>
<dbReference type="InterPro" id="IPR039369">
    <property type="entry name" value="LacA-like"/>
</dbReference>
<evidence type="ECO:0000256" key="1">
    <source>
        <dbReference type="ARBA" id="ARBA00022679"/>
    </source>
</evidence>
<evidence type="ECO:0000313" key="5">
    <source>
        <dbReference type="EMBL" id="KAF7775466.1"/>
    </source>
</evidence>
<dbReference type="PROSITE" id="PS00101">
    <property type="entry name" value="HEXAPEP_TRANSFERASES"/>
    <property type="match status" value="1"/>
</dbReference>
<protein>
    <recommendedName>
        <fullName evidence="4">Acetyltransferase</fullName>
        <ecNumber evidence="4">2.3.1.-</ecNumber>
    </recommendedName>
</protein>
<reference evidence="5" key="1">
    <citation type="journal article" date="2012" name="J. Bacteriol.">
        <title>Genome sequences of type strains of seven species of the marine bacterium Pseudoalteromonas.</title>
        <authorList>
            <person name="Xie B.B."/>
            <person name="Shu Y.L."/>
            <person name="Qin Q.L."/>
            <person name="Rong J.C."/>
            <person name="Zhang X.Y."/>
            <person name="Chen X.L."/>
            <person name="Shi M."/>
            <person name="He H.L."/>
            <person name="Zhou B.C."/>
            <person name="Zhang Y.Z."/>
        </authorList>
    </citation>
    <scope>NUCLEOTIDE SEQUENCE</scope>
    <source>
        <strain evidence="5">DSM 8771</strain>
    </source>
</reference>
<keyword evidence="2" id="KW-0677">Repeat</keyword>
<dbReference type="InterPro" id="IPR001451">
    <property type="entry name" value="Hexapep"/>
</dbReference>
<comment type="caution">
    <text evidence="5">The sequence shown here is derived from an EMBL/GenBank/DDBJ whole genome shotgun (WGS) entry which is preliminary data.</text>
</comment>
<dbReference type="Gene3D" id="2.160.10.10">
    <property type="entry name" value="Hexapeptide repeat proteins"/>
    <property type="match status" value="1"/>
</dbReference>
<dbReference type="Pfam" id="PF14602">
    <property type="entry name" value="Hexapep_2"/>
    <property type="match status" value="1"/>
</dbReference>
<proteinExistence type="inferred from homology"/>
<dbReference type="InterPro" id="IPR018357">
    <property type="entry name" value="Hexapep_transf_CS"/>
</dbReference>
<dbReference type="EC" id="2.3.1.-" evidence="4"/>
<evidence type="ECO:0000256" key="2">
    <source>
        <dbReference type="ARBA" id="ARBA00022737"/>
    </source>
</evidence>
<evidence type="ECO:0000313" key="6">
    <source>
        <dbReference type="Proteomes" id="UP000016487"/>
    </source>
</evidence>
<dbReference type="PANTHER" id="PTHR43017">
    <property type="entry name" value="GALACTOSIDE O-ACETYLTRANSFERASE"/>
    <property type="match status" value="1"/>
</dbReference>
<evidence type="ECO:0000256" key="4">
    <source>
        <dbReference type="RuleBase" id="RU367021"/>
    </source>
</evidence>
<dbReference type="GO" id="GO:0008870">
    <property type="term" value="F:galactoside O-acetyltransferase activity"/>
    <property type="evidence" value="ECO:0007669"/>
    <property type="project" value="TreeGrafter"/>
</dbReference>
<dbReference type="SUPFAM" id="SSF51161">
    <property type="entry name" value="Trimeric LpxA-like enzymes"/>
    <property type="match status" value="1"/>
</dbReference>
<reference evidence="5" key="2">
    <citation type="submission" date="2015-03" db="EMBL/GenBank/DDBJ databases">
        <title>Genome sequence of Pseudoalteromonas citrea.</title>
        <authorList>
            <person name="Xie B.-B."/>
            <person name="Rong J.-C."/>
            <person name="Qin Q.-L."/>
            <person name="Zhang Y.-Z."/>
        </authorList>
    </citation>
    <scope>NUCLEOTIDE SEQUENCE</scope>
    <source>
        <strain evidence="5">DSM 8771</strain>
    </source>
</reference>
<dbReference type="Proteomes" id="UP000016487">
    <property type="component" value="Unassembled WGS sequence"/>
</dbReference>
<accession>A0AAD4FU25</accession>
<organism evidence="5 6">
    <name type="scientific">Pseudoalteromonas citrea</name>
    <dbReference type="NCBI Taxonomy" id="43655"/>
    <lineage>
        <taxon>Bacteria</taxon>
        <taxon>Pseudomonadati</taxon>
        <taxon>Pseudomonadota</taxon>
        <taxon>Gammaproteobacteria</taxon>
        <taxon>Alteromonadales</taxon>
        <taxon>Pseudoalteromonadaceae</taxon>
        <taxon>Pseudoalteromonas</taxon>
    </lineage>
</organism>
<dbReference type="PANTHER" id="PTHR43017:SF1">
    <property type="entry name" value="ACETYLTRANSFERASE YJL218W-RELATED"/>
    <property type="match status" value="1"/>
</dbReference>
<dbReference type="RefSeq" id="WP_010361451.1">
    <property type="nucleotide sequence ID" value="NZ_AHBZ03000012.1"/>
</dbReference>
<dbReference type="EMBL" id="AHBZ03000012">
    <property type="protein sequence ID" value="KAF7775466.1"/>
    <property type="molecule type" value="Genomic_DNA"/>
</dbReference>
<comment type="similarity">
    <text evidence="4">Belongs to the transferase hexapeptide repeat family.</text>
</comment>
<keyword evidence="3 4" id="KW-0012">Acyltransferase</keyword>
<gene>
    <name evidence="5" type="ORF">PCIT_a1664</name>
</gene>
<evidence type="ECO:0000256" key="3">
    <source>
        <dbReference type="ARBA" id="ARBA00023315"/>
    </source>
</evidence>
<keyword evidence="1 4" id="KW-0808">Transferase</keyword>
<sequence>MYKLLGTYYSLRIANTLLKSNRLAAVVAKLGYQLQVARYEKKGASIGKNSQLICCTLSSSSKGDRFFIGDNCTITGVTLLAHDASPTLFIDELINKKESYLPGARRSYRDPITIGDNVFIGWGSIVLPGVNIGSNVVVGAGSVVTKDIPDNVVAAGNPAKVVKSTERYVESYREKLMQYPERF</sequence>